<sequence>MNSYQHPRAHLMLLILLNNGVNISLFPNFSGVLTVKNGSNLVENYNHSHSISCKLLPSTSFDVQDYPSQVTYTGFTRNDRNESKDESSLAHSSESLAFGYSLRGRNHWDADVAVVFGAPPPVTKDDRGRVALTQGAASPGGAQA</sequence>
<organism evidence="2 3">
    <name type="scientific">Trichonephila inaurata madagascariensis</name>
    <dbReference type="NCBI Taxonomy" id="2747483"/>
    <lineage>
        <taxon>Eukaryota</taxon>
        <taxon>Metazoa</taxon>
        <taxon>Ecdysozoa</taxon>
        <taxon>Arthropoda</taxon>
        <taxon>Chelicerata</taxon>
        <taxon>Arachnida</taxon>
        <taxon>Araneae</taxon>
        <taxon>Araneomorphae</taxon>
        <taxon>Entelegynae</taxon>
        <taxon>Araneoidea</taxon>
        <taxon>Nephilidae</taxon>
        <taxon>Trichonephila</taxon>
        <taxon>Trichonephila inaurata</taxon>
    </lineage>
</organism>
<dbReference type="AlphaFoldDB" id="A0A8X7CTJ5"/>
<protein>
    <submittedName>
        <fullName evidence="2">Uncharacterized protein</fullName>
    </submittedName>
</protein>
<gene>
    <name evidence="2" type="ORF">TNIN_198741</name>
</gene>
<evidence type="ECO:0000313" key="3">
    <source>
        <dbReference type="Proteomes" id="UP000886998"/>
    </source>
</evidence>
<proteinExistence type="predicted"/>
<reference evidence="2" key="1">
    <citation type="submission" date="2020-08" db="EMBL/GenBank/DDBJ databases">
        <title>Multicomponent nature underlies the extraordinary mechanical properties of spider dragline silk.</title>
        <authorList>
            <person name="Kono N."/>
            <person name="Nakamura H."/>
            <person name="Mori M."/>
            <person name="Yoshida Y."/>
            <person name="Ohtoshi R."/>
            <person name="Malay A.D."/>
            <person name="Moran D.A.P."/>
            <person name="Tomita M."/>
            <person name="Numata K."/>
            <person name="Arakawa K."/>
        </authorList>
    </citation>
    <scope>NUCLEOTIDE SEQUENCE</scope>
</reference>
<evidence type="ECO:0000313" key="2">
    <source>
        <dbReference type="EMBL" id="GFY78515.1"/>
    </source>
</evidence>
<comment type="caution">
    <text evidence="2">The sequence shown here is derived from an EMBL/GenBank/DDBJ whole genome shotgun (WGS) entry which is preliminary data.</text>
</comment>
<accession>A0A8X7CTJ5</accession>
<feature type="region of interest" description="Disordered" evidence="1">
    <location>
        <begin position="72"/>
        <end position="92"/>
    </location>
</feature>
<evidence type="ECO:0000256" key="1">
    <source>
        <dbReference type="SAM" id="MobiDB-lite"/>
    </source>
</evidence>
<dbReference type="EMBL" id="BMAV01023043">
    <property type="protein sequence ID" value="GFY78515.1"/>
    <property type="molecule type" value="Genomic_DNA"/>
</dbReference>
<dbReference type="Proteomes" id="UP000886998">
    <property type="component" value="Unassembled WGS sequence"/>
</dbReference>
<keyword evidence="3" id="KW-1185">Reference proteome</keyword>
<feature type="compositionally biased region" description="Basic and acidic residues" evidence="1">
    <location>
        <begin position="77"/>
        <end position="88"/>
    </location>
</feature>
<name>A0A8X7CTJ5_9ARAC</name>